<accession>A0A285UPB5</accession>
<name>A0A285UPB5_9STAP</name>
<evidence type="ECO:0000259" key="2">
    <source>
        <dbReference type="Pfam" id="PF01557"/>
    </source>
</evidence>
<evidence type="ECO:0000256" key="1">
    <source>
        <dbReference type="ARBA" id="ARBA00023239"/>
    </source>
</evidence>
<proteinExistence type="predicted"/>
<protein>
    <submittedName>
        <fullName evidence="3">2-keto-4-pentenoate hydratase</fullName>
    </submittedName>
</protein>
<dbReference type="OrthoDB" id="9792137at2"/>
<dbReference type="EMBL" id="OBQF01000005">
    <property type="protein sequence ID" value="SOC43593.1"/>
    <property type="molecule type" value="Genomic_DNA"/>
</dbReference>
<evidence type="ECO:0000313" key="4">
    <source>
        <dbReference type="Proteomes" id="UP000219412"/>
    </source>
</evidence>
<keyword evidence="1" id="KW-0456">Lyase</keyword>
<dbReference type="Pfam" id="PF01557">
    <property type="entry name" value="FAA_hydrolase"/>
    <property type="match status" value="1"/>
</dbReference>
<dbReference type="Proteomes" id="UP000219412">
    <property type="component" value="Unassembled WGS sequence"/>
</dbReference>
<evidence type="ECO:0000313" key="3">
    <source>
        <dbReference type="EMBL" id="SOC43593.1"/>
    </source>
</evidence>
<dbReference type="Gene3D" id="3.90.850.10">
    <property type="entry name" value="Fumarylacetoacetase-like, C-terminal domain"/>
    <property type="match status" value="1"/>
</dbReference>
<keyword evidence="4" id="KW-1185">Reference proteome</keyword>
<reference evidence="4" key="1">
    <citation type="submission" date="2017-08" db="EMBL/GenBank/DDBJ databases">
        <authorList>
            <person name="Varghese N."/>
            <person name="Submissions S."/>
        </authorList>
    </citation>
    <scope>NUCLEOTIDE SEQUENCE [LARGE SCALE GENOMIC DNA]</scope>
    <source>
        <strain evidence="4">DSM 23173</strain>
    </source>
</reference>
<dbReference type="InterPro" id="IPR036663">
    <property type="entry name" value="Fumarylacetoacetase_C_sf"/>
</dbReference>
<dbReference type="SUPFAM" id="SSF56529">
    <property type="entry name" value="FAH"/>
    <property type="match status" value="1"/>
</dbReference>
<dbReference type="InterPro" id="IPR011234">
    <property type="entry name" value="Fumarylacetoacetase-like_C"/>
</dbReference>
<dbReference type="GO" id="GO:0005737">
    <property type="term" value="C:cytoplasm"/>
    <property type="evidence" value="ECO:0007669"/>
    <property type="project" value="TreeGrafter"/>
</dbReference>
<dbReference type="RefSeq" id="WP_097041728.1">
    <property type="nucleotide sequence ID" value="NZ_OBQF01000005.1"/>
</dbReference>
<dbReference type="PANTHER" id="PTHR30143">
    <property type="entry name" value="ACID HYDRATASE"/>
    <property type="match status" value="1"/>
</dbReference>
<dbReference type="AlphaFoldDB" id="A0A285UPB5"/>
<dbReference type="InterPro" id="IPR050772">
    <property type="entry name" value="Hydratase-Decarb/MhpD_sf"/>
</dbReference>
<gene>
    <name evidence="3" type="ORF">SAMN05878391_2033</name>
</gene>
<sequence length="257" mass="28268">MPDIKKLADEIYEAEKTGAPIQPLTERHPELTAADAYAVQLKYAERRMDDGAVVKGKKIGLTSKAMQEMLGVDQPDYGHIFDDMIYKEGEKIDVDQFIQPRIEFEIAFVLKEDIDAANITADNAADYIDYAVPAAELIDSRIADWKIKFEDTVSDNGSSAGALLGGKQLKLEDIDLPAERMEIFKNGMKIDEGYGSAVLGNPLEAVVWLAKSLDEYDIGLKKGEVVLAGSLTKAMDVDAGDVFEAHFENLGSVKVEF</sequence>
<organism evidence="3 4">
    <name type="scientific">Salinicoccus kekensis</name>
    <dbReference type="NCBI Taxonomy" id="714307"/>
    <lineage>
        <taxon>Bacteria</taxon>
        <taxon>Bacillati</taxon>
        <taxon>Bacillota</taxon>
        <taxon>Bacilli</taxon>
        <taxon>Bacillales</taxon>
        <taxon>Staphylococcaceae</taxon>
        <taxon>Salinicoccus</taxon>
    </lineage>
</organism>
<dbReference type="GO" id="GO:0008684">
    <property type="term" value="F:2-oxopent-4-enoate hydratase activity"/>
    <property type="evidence" value="ECO:0007669"/>
    <property type="project" value="TreeGrafter"/>
</dbReference>
<feature type="domain" description="Fumarylacetoacetase-like C-terminal" evidence="2">
    <location>
        <begin position="84"/>
        <end position="254"/>
    </location>
</feature>
<dbReference type="PANTHER" id="PTHR30143:SF0">
    <property type="entry name" value="2-KETO-4-PENTENOATE HYDRATASE"/>
    <property type="match status" value="1"/>
</dbReference>